<comment type="caution">
    <text evidence="1">The sequence shown here is derived from an EMBL/GenBank/DDBJ whole genome shotgun (WGS) entry which is preliminary data.</text>
</comment>
<dbReference type="SUPFAM" id="SSF55874">
    <property type="entry name" value="ATPase domain of HSP90 chaperone/DNA topoisomerase II/histidine kinase"/>
    <property type="match status" value="1"/>
</dbReference>
<gene>
    <name evidence="1" type="ORF">D8862_05950</name>
</gene>
<dbReference type="Proteomes" id="UP000272252">
    <property type="component" value="Unassembled WGS sequence"/>
</dbReference>
<dbReference type="RefSeq" id="WP_125449313.1">
    <property type="nucleotide sequence ID" value="NZ_RJNK01000003.1"/>
</dbReference>
<accession>A0A3R9IV64</accession>
<organism evidence="1 2">
    <name type="scientific">Streptococcus oralis</name>
    <dbReference type="NCBI Taxonomy" id="1303"/>
    <lineage>
        <taxon>Bacteria</taxon>
        <taxon>Bacillati</taxon>
        <taxon>Bacillota</taxon>
        <taxon>Bacilli</taxon>
        <taxon>Lactobacillales</taxon>
        <taxon>Streptococcaceae</taxon>
        <taxon>Streptococcus</taxon>
    </lineage>
</organism>
<proteinExistence type="predicted"/>
<dbReference type="InterPro" id="IPR036890">
    <property type="entry name" value="HATPase_C_sf"/>
</dbReference>
<dbReference type="Gene3D" id="3.30.565.10">
    <property type="entry name" value="Histidine kinase-like ATPase, C-terminal domain"/>
    <property type="match status" value="1"/>
</dbReference>
<evidence type="ECO:0000313" key="1">
    <source>
        <dbReference type="EMBL" id="RSI64723.1"/>
    </source>
</evidence>
<protein>
    <submittedName>
        <fullName evidence="1">Uncharacterized protein</fullName>
    </submittedName>
</protein>
<reference evidence="1 2" key="1">
    <citation type="submission" date="2018-11" db="EMBL/GenBank/DDBJ databases">
        <title>Species Designations Belie Phenotypic and Genotypic Heterogeneity in Oral Streptococci.</title>
        <authorList>
            <person name="Velsko I."/>
        </authorList>
    </citation>
    <scope>NUCLEOTIDE SEQUENCE [LARGE SCALE GENOMIC DNA]</scope>
    <source>
        <strain evidence="1 2">BCC59</strain>
    </source>
</reference>
<evidence type="ECO:0000313" key="2">
    <source>
        <dbReference type="Proteomes" id="UP000272252"/>
    </source>
</evidence>
<name>A0A3R9IV64_STROR</name>
<dbReference type="AlphaFoldDB" id="A0A3R9IV64"/>
<dbReference type="OrthoDB" id="3194831at2"/>
<sequence>MQDLNINKPDFKYKDYIVDLLSLDMNIKDVRMIYDLKFLTPFIGLLISSFLYKHEYTVVSEIRDNGKNSLGYAKNNNFFYFAEHNTNFDDRNINYSGNYTPIFKSCLIDYYRGSDNIVENISRKISQVLSCGHDNVESVFFYIISEMIRNIPEHSHSFDAWHCSQRWDHGEYIEAEFALIDYGIGFKESLNFKGERDIKDDIEALKLALRPGVTSGITETSHLRENEEKDYLNSGYGLYIVTELCKKLQGEFAIISKGAIATKKKVNYLPNSLIFPGTAIKIKLKVPKNIQKEEFKSILNEIITFGERQSRSIKGAISVASTVSRGKVE</sequence>
<dbReference type="EMBL" id="RJNK01000003">
    <property type="protein sequence ID" value="RSI64723.1"/>
    <property type="molecule type" value="Genomic_DNA"/>
</dbReference>